<dbReference type="InterPro" id="IPR009057">
    <property type="entry name" value="Homeodomain-like_sf"/>
</dbReference>
<keyword evidence="3" id="KW-0804">Transcription</keyword>
<evidence type="ECO:0000256" key="2">
    <source>
        <dbReference type="ARBA" id="ARBA00023125"/>
    </source>
</evidence>
<feature type="domain" description="HTH tetR-type" evidence="5">
    <location>
        <begin position="15"/>
        <end position="74"/>
    </location>
</feature>
<keyword evidence="2 4" id="KW-0238">DNA-binding</keyword>
<keyword evidence="1" id="KW-0805">Transcription regulation</keyword>
<dbReference type="EMBL" id="JBEOZM010000010">
    <property type="protein sequence ID" value="MER6270172.1"/>
    <property type="molecule type" value="Genomic_DNA"/>
</dbReference>
<evidence type="ECO:0000313" key="6">
    <source>
        <dbReference type="EMBL" id="MER6270172.1"/>
    </source>
</evidence>
<gene>
    <name evidence="6" type="ORF">ABT211_23180</name>
</gene>
<keyword evidence="7" id="KW-1185">Reference proteome</keyword>
<protein>
    <submittedName>
        <fullName evidence="6">TetR/AcrR family transcriptional regulator</fullName>
    </submittedName>
</protein>
<comment type="caution">
    <text evidence="6">The sequence shown here is derived from an EMBL/GenBank/DDBJ whole genome shotgun (WGS) entry which is preliminary data.</text>
</comment>
<dbReference type="PANTHER" id="PTHR30055">
    <property type="entry name" value="HTH-TYPE TRANSCRIPTIONAL REGULATOR RUTR"/>
    <property type="match status" value="1"/>
</dbReference>
<dbReference type="PRINTS" id="PR00455">
    <property type="entry name" value="HTHTETR"/>
</dbReference>
<dbReference type="Gene3D" id="1.10.357.10">
    <property type="entry name" value="Tetracycline Repressor, domain 2"/>
    <property type="match status" value="1"/>
</dbReference>
<dbReference type="InterPro" id="IPR001647">
    <property type="entry name" value="HTH_TetR"/>
</dbReference>
<dbReference type="PROSITE" id="PS50977">
    <property type="entry name" value="HTH_TETR_2"/>
    <property type="match status" value="1"/>
</dbReference>
<name>A0ABV1TJH5_9ACTN</name>
<dbReference type="PANTHER" id="PTHR30055:SF234">
    <property type="entry name" value="HTH-TYPE TRANSCRIPTIONAL REGULATOR BETI"/>
    <property type="match status" value="1"/>
</dbReference>
<dbReference type="InterPro" id="IPR036271">
    <property type="entry name" value="Tet_transcr_reg_TetR-rel_C_sf"/>
</dbReference>
<reference evidence="6 7" key="1">
    <citation type="submission" date="2024-06" db="EMBL/GenBank/DDBJ databases">
        <title>The Natural Products Discovery Center: Release of the First 8490 Sequenced Strains for Exploring Actinobacteria Biosynthetic Diversity.</title>
        <authorList>
            <person name="Kalkreuter E."/>
            <person name="Kautsar S.A."/>
            <person name="Yang D."/>
            <person name="Bader C.D."/>
            <person name="Teijaro C.N."/>
            <person name="Fluegel L."/>
            <person name="Davis C.M."/>
            <person name="Simpson J.R."/>
            <person name="Lauterbach L."/>
            <person name="Steele A.D."/>
            <person name="Gui C."/>
            <person name="Meng S."/>
            <person name="Li G."/>
            <person name="Viehrig K."/>
            <person name="Ye F."/>
            <person name="Su P."/>
            <person name="Kiefer A.F."/>
            <person name="Nichols A."/>
            <person name="Cepeda A.J."/>
            <person name="Yan W."/>
            <person name="Fan B."/>
            <person name="Jiang Y."/>
            <person name="Adhikari A."/>
            <person name="Zheng C.-J."/>
            <person name="Schuster L."/>
            <person name="Cowan T.M."/>
            <person name="Smanski M.J."/>
            <person name="Chevrette M.G."/>
            <person name="De Carvalho L.P.S."/>
            <person name="Shen B."/>
        </authorList>
    </citation>
    <scope>NUCLEOTIDE SEQUENCE [LARGE SCALE GENOMIC DNA]</scope>
    <source>
        <strain evidence="6 7">NPDC001694</strain>
    </source>
</reference>
<dbReference type="SUPFAM" id="SSF46689">
    <property type="entry name" value="Homeodomain-like"/>
    <property type="match status" value="1"/>
</dbReference>
<dbReference type="InterPro" id="IPR050109">
    <property type="entry name" value="HTH-type_TetR-like_transc_reg"/>
</dbReference>
<evidence type="ECO:0000313" key="7">
    <source>
        <dbReference type="Proteomes" id="UP001490365"/>
    </source>
</evidence>
<evidence type="ECO:0000259" key="5">
    <source>
        <dbReference type="PROSITE" id="PS50977"/>
    </source>
</evidence>
<dbReference type="Pfam" id="PF21597">
    <property type="entry name" value="TetR_C_43"/>
    <property type="match status" value="1"/>
</dbReference>
<dbReference type="Proteomes" id="UP001490365">
    <property type="component" value="Unassembled WGS sequence"/>
</dbReference>
<evidence type="ECO:0000256" key="1">
    <source>
        <dbReference type="ARBA" id="ARBA00023015"/>
    </source>
</evidence>
<feature type="DNA-binding region" description="H-T-H motif" evidence="4">
    <location>
        <begin position="37"/>
        <end position="56"/>
    </location>
</feature>
<dbReference type="Pfam" id="PF00440">
    <property type="entry name" value="TetR_N"/>
    <property type="match status" value="1"/>
</dbReference>
<sequence>MNEQGPGRPVRAHARRNREKLVAAALEEFTRTGKDVPLDSIAKAAGVGIGTLYRHFPTRDSLVLAAYEHEVDQVCADAADLLATLPPDRALREFMGRLAGLLVTKQHMSEALRSGGTQGSYAKVYDTVDTLFTAGVAAGTLRSDMETADVVRAMGGLLRLDAAGDWRGQAGRQIRLLMDGLQTGTPARAEGHEPER</sequence>
<organism evidence="6 7">
    <name type="scientific">Streptomyces sp. 900105755</name>
    <dbReference type="NCBI Taxonomy" id="3154389"/>
    <lineage>
        <taxon>Bacteria</taxon>
        <taxon>Bacillati</taxon>
        <taxon>Actinomycetota</taxon>
        <taxon>Actinomycetes</taxon>
        <taxon>Kitasatosporales</taxon>
        <taxon>Streptomycetaceae</taxon>
        <taxon>Streptomyces</taxon>
    </lineage>
</organism>
<dbReference type="SUPFAM" id="SSF48498">
    <property type="entry name" value="Tetracyclin repressor-like, C-terminal domain"/>
    <property type="match status" value="1"/>
</dbReference>
<dbReference type="InterPro" id="IPR049445">
    <property type="entry name" value="TetR_SbtR-like_C"/>
</dbReference>
<evidence type="ECO:0000256" key="3">
    <source>
        <dbReference type="ARBA" id="ARBA00023163"/>
    </source>
</evidence>
<accession>A0ABV1TJH5</accession>
<proteinExistence type="predicted"/>
<evidence type="ECO:0000256" key="4">
    <source>
        <dbReference type="PROSITE-ProRule" id="PRU00335"/>
    </source>
</evidence>
<dbReference type="RefSeq" id="WP_351958627.1">
    <property type="nucleotide sequence ID" value="NZ_JBEOZM010000010.1"/>
</dbReference>